<accession>A0ABP8C895</accession>
<evidence type="ECO:0000313" key="4">
    <source>
        <dbReference type="EMBL" id="GAA4235384.1"/>
    </source>
</evidence>
<feature type="domain" description="Sulfatase N-terminal" evidence="3">
    <location>
        <begin position="59"/>
        <end position="379"/>
    </location>
</feature>
<dbReference type="Pfam" id="PF00884">
    <property type="entry name" value="Sulfatase"/>
    <property type="match status" value="1"/>
</dbReference>
<keyword evidence="2" id="KW-0378">Hydrolase</keyword>
<dbReference type="InterPro" id="IPR000917">
    <property type="entry name" value="Sulfatase_N"/>
</dbReference>
<comment type="caution">
    <text evidence="4">The sequence shown here is derived from an EMBL/GenBank/DDBJ whole genome shotgun (WGS) entry which is preliminary data.</text>
</comment>
<protein>
    <submittedName>
        <fullName evidence="4">Sulfatase-like hydrolase/transferase</fullName>
    </submittedName>
</protein>
<comment type="similarity">
    <text evidence="1">Belongs to the sulfatase family.</text>
</comment>
<dbReference type="Gene3D" id="3.40.720.10">
    <property type="entry name" value="Alkaline Phosphatase, subunit A"/>
    <property type="match status" value="1"/>
</dbReference>
<keyword evidence="5" id="KW-1185">Reference proteome</keyword>
<dbReference type="Proteomes" id="UP001501710">
    <property type="component" value="Unassembled WGS sequence"/>
</dbReference>
<organism evidence="4 5">
    <name type="scientific">Actinomadura meridiana</name>
    <dbReference type="NCBI Taxonomy" id="559626"/>
    <lineage>
        <taxon>Bacteria</taxon>
        <taxon>Bacillati</taxon>
        <taxon>Actinomycetota</taxon>
        <taxon>Actinomycetes</taxon>
        <taxon>Streptosporangiales</taxon>
        <taxon>Thermomonosporaceae</taxon>
        <taxon>Actinomadura</taxon>
    </lineage>
</organism>
<dbReference type="SUPFAM" id="SSF53649">
    <property type="entry name" value="Alkaline phosphatase-like"/>
    <property type="match status" value="1"/>
</dbReference>
<dbReference type="PANTHER" id="PTHR42693:SF53">
    <property type="entry name" value="ENDO-4-O-SULFATASE"/>
    <property type="match status" value="1"/>
</dbReference>
<dbReference type="EMBL" id="BAABAS010000012">
    <property type="protein sequence ID" value="GAA4235384.1"/>
    <property type="molecule type" value="Genomic_DNA"/>
</dbReference>
<evidence type="ECO:0000256" key="1">
    <source>
        <dbReference type="ARBA" id="ARBA00008779"/>
    </source>
</evidence>
<dbReference type="RefSeq" id="WP_344899264.1">
    <property type="nucleotide sequence ID" value="NZ_BAABAS010000012.1"/>
</dbReference>
<dbReference type="InterPro" id="IPR050738">
    <property type="entry name" value="Sulfatase"/>
</dbReference>
<proteinExistence type="inferred from homology"/>
<gene>
    <name evidence="4" type="ORF">GCM10022254_42570</name>
</gene>
<dbReference type="InterPro" id="IPR017850">
    <property type="entry name" value="Alkaline_phosphatase_core_sf"/>
</dbReference>
<dbReference type="PANTHER" id="PTHR42693">
    <property type="entry name" value="ARYLSULFATASE FAMILY MEMBER"/>
    <property type="match status" value="1"/>
</dbReference>
<dbReference type="Gene3D" id="3.30.1120.10">
    <property type="match status" value="1"/>
</dbReference>
<evidence type="ECO:0000256" key="2">
    <source>
        <dbReference type="ARBA" id="ARBA00022801"/>
    </source>
</evidence>
<evidence type="ECO:0000313" key="5">
    <source>
        <dbReference type="Proteomes" id="UP001501710"/>
    </source>
</evidence>
<dbReference type="InterPro" id="IPR006311">
    <property type="entry name" value="TAT_signal"/>
</dbReference>
<sequence length="473" mass="51473">MRDGRDAEGGGLSRRELAGAGAVAAGVAAGAVLPGGTAVAGTGEREFRAVSGGRRPARPNLLVVIADDLGWADLGSYGSPSIRTPNLDRLAGQGVRFTQGYSAAAVCSPTRFALYTGRYPGRLRGGLEEPIARPDKLIGIPPEHPTLASLLKKDGYATAMFGKWHCGFLPWYSPLKSGWDVFFGNLSGAVDYYSKVSGTTADLYEGEVPVESLDYYTDTIAERAAEFVQQDHGRPWLLNLNFTTPHWPWEAPGDRDVSAQITARAKAGDPRALWHDDGGSLDTYRKMVESLDAATGRVLRALRGAGRERDTLVLFFSDNGGERWSHQWPLSGNKGGLQEGGIRVPTILRWPAAIRPGQVSHVPVVTHDWTATLLEAAGVAPSGEHPLDGRSLLPYLLRGARPPGGDLFWRTRQERALRRGDWKYLRTPDGETLHNLAYDPREQADLARRRPGVLADLRAAWEEINGDLLPYPT</sequence>
<reference evidence="5" key="1">
    <citation type="journal article" date="2019" name="Int. J. Syst. Evol. Microbiol.">
        <title>The Global Catalogue of Microorganisms (GCM) 10K type strain sequencing project: providing services to taxonomists for standard genome sequencing and annotation.</title>
        <authorList>
            <consortium name="The Broad Institute Genomics Platform"/>
            <consortium name="The Broad Institute Genome Sequencing Center for Infectious Disease"/>
            <person name="Wu L."/>
            <person name="Ma J."/>
        </authorList>
    </citation>
    <scope>NUCLEOTIDE SEQUENCE [LARGE SCALE GENOMIC DNA]</scope>
    <source>
        <strain evidence="5">JCM 17440</strain>
    </source>
</reference>
<evidence type="ECO:0000259" key="3">
    <source>
        <dbReference type="Pfam" id="PF00884"/>
    </source>
</evidence>
<name>A0ABP8C895_9ACTN</name>
<dbReference type="PROSITE" id="PS51318">
    <property type="entry name" value="TAT"/>
    <property type="match status" value="1"/>
</dbReference>